<dbReference type="InterPro" id="IPR002148">
    <property type="entry name" value="Rotavirus_NSP1"/>
</dbReference>
<keyword evidence="7" id="KW-1092">Inhibition of host IRF3 by virus</keyword>
<keyword evidence="3" id="KW-1090">Inhibition of host innate immune response by virus</keyword>
<evidence type="ECO:0000256" key="3">
    <source>
        <dbReference type="ARBA" id="ARBA00022632"/>
    </source>
</evidence>
<evidence type="ECO:0000313" key="12">
    <source>
        <dbReference type="EMBL" id="ALT55158.1"/>
    </source>
</evidence>
<keyword evidence="10" id="KW-0922">Interferon antiviral system evasion</keyword>
<evidence type="ECO:0000256" key="8">
    <source>
        <dbReference type="ARBA" id="ARBA00023111"/>
    </source>
</evidence>
<reference evidence="12 13" key="1">
    <citation type="journal article" date="2016" name="Arch. Virol.">
        <title>Complete genotyping of unusual species A rotavirus G12P[11] and G10P[14] isolates and evidence of frequent in vivo reassortment among the rotaviruses detected in children with diarrhea in Kolkata, India, during 2014.</title>
        <authorList>
            <person name="Mandal P."/>
            <person name="Mullick S."/>
            <person name="Nayak M.K."/>
            <person name="Mukherjee A."/>
            <person name="Ganguly N."/>
            <person name="Niyogi P."/>
            <person name="Panda S."/>
            <person name="Chawla-Sarkar M."/>
        </authorList>
    </citation>
    <scope>NUCLEOTIDE SEQUENCE [LARGE SCALE GENOMIC DNA]</scope>
    <source>
        <strain evidence="12 13">RVA/Human-wt/IND/MCS-KOL-16/2014/G12P[11]</strain>
    </source>
</reference>
<dbReference type="HAMAP" id="MF_04088">
    <property type="entry name" value="ROTA_NSP1"/>
    <property type="match status" value="1"/>
</dbReference>
<evidence type="ECO:0000256" key="2">
    <source>
        <dbReference type="ARBA" id="ARBA00022581"/>
    </source>
</evidence>
<keyword evidence="5" id="KW-1093">Inhibition of host IRF7 by virus</keyword>
<keyword evidence="11" id="KW-0899">Viral immunoevasion</keyword>
<protein>
    <submittedName>
        <fullName evidence="12">NSP1</fullName>
    </submittedName>
</protein>
<evidence type="ECO:0000256" key="9">
    <source>
        <dbReference type="ARBA" id="ARBA00023200"/>
    </source>
</evidence>
<evidence type="ECO:0000256" key="6">
    <source>
        <dbReference type="ARBA" id="ARBA00022884"/>
    </source>
</evidence>
<evidence type="ECO:0000256" key="1">
    <source>
        <dbReference type="ARBA" id="ARBA00022482"/>
    </source>
</evidence>
<keyword evidence="8" id="KW-1037">Host cytoskeleton</keyword>
<evidence type="ECO:0000256" key="11">
    <source>
        <dbReference type="ARBA" id="ARBA00023280"/>
    </source>
</evidence>
<organism evidence="12 13">
    <name type="scientific">Rotavirus A</name>
    <dbReference type="NCBI Taxonomy" id="28875"/>
    <lineage>
        <taxon>Viruses</taxon>
        <taxon>Riboviria</taxon>
        <taxon>Orthornavirae</taxon>
        <taxon>Duplornaviricota</taxon>
        <taxon>Resentoviricetes</taxon>
        <taxon>Reovirales</taxon>
        <taxon>Sedoreoviridae</taxon>
        <taxon>Rotavirus</taxon>
        <taxon>Rotavirus alphagastroenteritidis</taxon>
    </lineage>
</organism>
<dbReference type="GO" id="GO:0039548">
    <property type="term" value="P:symbiont-mediated suppression of host cytoplasmic pattern recognition receptor signaling pathway via inhibition of IRF3 activity"/>
    <property type="evidence" value="ECO:0007669"/>
    <property type="project" value="UniProtKB-KW"/>
</dbReference>
<dbReference type="GO" id="GO:0003723">
    <property type="term" value="F:RNA binding"/>
    <property type="evidence" value="ECO:0007669"/>
    <property type="project" value="UniProtKB-KW"/>
</dbReference>
<dbReference type="Proteomes" id="UP000224811">
    <property type="component" value="Genome"/>
</dbReference>
<name>A0A1C7A6H2_9REOV</name>
<sequence length="496" mass="58579">MATFKDACFHDRRLTALNRKISNIGANSIWMPVPDAKIKGWCLECCQIADLTHCYGCSLPHVCKWCVQNRRCFLDNEPHLLKLRTVKHPITKDKLQCIIDLYNIIFPINDKVIRKFERMIKQRECRNQYKIEWYNHLLLPITLNAAAFKFDENNLYYVFGLYEKSVSDIYAPYRIVNFINEFDKLLLDHINFTRMSNLPIELRNHYAKKYFQLSRLPSSKLKQIYFSDFTKETVIFNTYTKTPGRSIYRNVTEFNWRDELELYSDLKNDKNKLIAAMMTSKYTRFYAHDNNFGRLKMTIFELGHHCQPNYVASNHPGNASDIQYCKWCNIKYFLSKIDWRIRDMYNLLMEFIKDCYKSNVNVGHCSSVENIYPLIKRLIWSLFTNHMDQTIEEVFNHMSPVSVEGTNVIMLILGLNISLYNEIKRTLNVDSIPMVLNLNEFSSIVKSISSKWYNVDELDKLPMSIKSTEELIEMKNSGTLTEEFELLISNSEDDNE</sequence>
<keyword evidence="6" id="KW-0694">RNA-binding</keyword>
<accession>A0A1C7A6H2</accession>
<dbReference type="EMBL" id="KU292558">
    <property type="protein sequence ID" value="ALT55158.1"/>
    <property type="molecule type" value="Genomic_RNA"/>
</dbReference>
<dbReference type="Pfam" id="PF00981">
    <property type="entry name" value="Rota_NS53"/>
    <property type="match status" value="1"/>
</dbReference>
<dbReference type="GO" id="GO:0039557">
    <property type="term" value="P:symbiont-mediated suppression of host cytoplasmic pattern recognition receptor signaling pathway via inhibition of IRF7 activity"/>
    <property type="evidence" value="ECO:0007669"/>
    <property type="project" value="UniProtKB-KW"/>
</dbReference>
<feature type="non-terminal residue" evidence="12">
    <location>
        <position position="496"/>
    </location>
</feature>
<evidence type="ECO:0000256" key="4">
    <source>
        <dbReference type="ARBA" id="ARBA00022723"/>
    </source>
</evidence>
<keyword evidence="1" id="KW-1113">Inhibition of host RLR pathway by virus</keyword>
<evidence type="ECO:0000313" key="13">
    <source>
        <dbReference type="Proteomes" id="UP000224811"/>
    </source>
</evidence>
<proteinExistence type="inferred from homology"/>
<keyword evidence="9" id="KW-1035">Host cytoplasm</keyword>
<keyword evidence="4" id="KW-0479">Metal-binding</keyword>
<dbReference type="GO" id="GO:0046872">
    <property type="term" value="F:metal ion binding"/>
    <property type="evidence" value="ECO:0007669"/>
    <property type="project" value="UniProtKB-KW"/>
</dbReference>
<evidence type="ECO:0000256" key="5">
    <source>
        <dbReference type="ARBA" id="ARBA00022811"/>
    </source>
</evidence>
<evidence type="ECO:0000256" key="10">
    <source>
        <dbReference type="ARBA" id="ARBA00023258"/>
    </source>
</evidence>
<keyword evidence="2" id="KW-0945">Host-virus interaction</keyword>
<evidence type="ECO:0000256" key="7">
    <source>
        <dbReference type="ARBA" id="ARBA00022931"/>
    </source>
</evidence>